<dbReference type="AlphaFoldDB" id="A0A974XGD6"/>
<dbReference type="GO" id="GO:0008270">
    <property type="term" value="F:zinc ion binding"/>
    <property type="evidence" value="ECO:0007669"/>
    <property type="project" value="InterPro"/>
</dbReference>
<feature type="domain" description="Extradiol ring-cleavage dioxygenase class III enzyme subunit B" evidence="6">
    <location>
        <begin position="29"/>
        <end position="258"/>
    </location>
</feature>
<dbReference type="GO" id="GO:0016702">
    <property type="term" value="F:oxidoreductase activity, acting on single donors with incorporation of molecular oxygen, incorporation of two atoms of oxygen"/>
    <property type="evidence" value="ECO:0007669"/>
    <property type="project" value="UniProtKB-ARBA"/>
</dbReference>
<evidence type="ECO:0000256" key="4">
    <source>
        <dbReference type="ARBA" id="ARBA00022833"/>
    </source>
</evidence>
<dbReference type="RefSeq" id="WP_207299577.1">
    <property type="nucleotide sequence ID" value="NZ_CP071444.1"/>
</dbReference>
<dbReference type="EMBL" id="CP071444">
    <property type="protein sequence ID" value="QSX08235.1"/>
    <property type="molecule type" value="Genomic_DNA"/>
</dbReference>
<sequence length="270" mass="30753">MKEPLQKRGTILYFSHGGGPLPILGDPSHQKMVDFMKDLPRQIHEPEVMVVFSAHWEEAPLHVQSGGQPPLVYDYYGFPKESYDLEYPCKGRPALAEKIVGLLEENGIQAIADPARPYDHGSYIPLTLMYPDAHIPVLQISLHHSLDPLMHLNLGRALRPLMDESILFIGSGFSFHNTGAFDIAGLEKEDEQNNAFQDAITRLCCEKVEEAEKWERWTHWTKLPYARYCHPREEHLLPLLVCAGMASEPATKIFDDYILGKRATGFFWQE</sequence>
<dbReference type="PANTHER" id="PTHR30096">
    <property type="entry name" value="4,5-DOPA DIOXYGENASE EXTRADIOL-LIKE PROTEIN"/>
    <property type="match status" value="1"/>
</dbReference>
<evidence type="ECO:0000259" key="6">
    <source>
        <dbReference type="Pfam" id="PF02900"/>
    </source>
</evidence>
<dbReference type="GO" id="GO:0008198">
    <property type="term" value="F:ferrous iron binding"/>
    <property type="evidence" value="ECO:0007669"/>
    <property type="project" value="InterPro"/>
</dbReference>
<dbReference type="InterPro" id="IPR004183">
    <property type="entry name" value="Xdiol_dOase_suB"/>
</dbReference>
<evidence type="ECO:0000256" key="5">
    <source>
        <dbReference type="ARBA" id="ARBA00023002"/>
    </source>
</evidence>
<dbReference type="KEGG" id="alka:J0B03_10620"/>
<dbReference type="Pfam" id="PF02900">
    <property type="entry name" value="LigB"/>
    <property type="match status" value="1"/>
</dbReference>
<comment type="cofactor">
    <cofactor evidence="1">
        <name>Zn(2+)</name>
        <dbReference type="ChEBI" id="CHEBI:29105"/>
    </cofactor>
</comment>
<evidence type="ECO:0000256" key="2">
    <source>
        <dbReference type="ARBA" id="ARBA00007581"/>
    </source>
</evidence>
<dbReference type="PIRSF" id="PIRSF006157">
    <property type="entry name" value="Doxgns_DODA"/>
    <property type="match status" value="1"/>
</dbReference>
<evidence type="ECO:0000313" key="7">
    <source>
        <dbReference type="EMBL" id="QSX08235.1"/>
    </source>
</evidence>
<dbReference type="PANTHER" id="PTHR30096:SF0">
    <property type="entry name" value="4,5-DOPA DIOXYGENASE EXTRADIOL-LIKE PROTEIN"/>
    <property type="match status" value="1"/>
</dbReference>
<dbReference type="Proteomes" id="UP000663499">
    <property type="component" value="Chromosome"/>
</dbReference>
<comment type="similarity">
    <text evidence="2">Belongs to the DODA-type extradiol aromatic ring-opening dioxygenase family.</text>
</comment>
<accession>A0A974XGD6</accession>
<organism evidence="7 8">
    <name type="scientific">Alkalibacter rhizosphaerae</name>
    <dbReference type="NCBI Taxonomy" id="2815577"/>
    <lineage>
        <taxon>Bacteria</taxon>
        <taxon>Bacillati</taxon>
        <taxon>Bacillota</taxon>
        <taxon>Clostridia</taxon>
        <taxon>Eubacteriales</taxon>
        <taxon>Eubacteriaceae</taxon>
        <taxon>Alkalibacter</taxon>
    </lineage>
</organism>
<dbReference type="CDD" id="cd07363">
    <property type="entry name" value="45_DOPA_Dioxygenase"/>
    <property type="match status" value="1"/>
</dbReference>
<keyword evidence="3" id="KW-0479">Metal-binding</keyword>
<keyword evidence="5" id="KW-0560">Oxidoreductase</keyword>
<keyword evidence="8" id="KW-1185">Reference proteome</keyword>
<name>A0A974XGD6_9FIRM</name>
<evidence type="ECO:0000313" key="8">
    <source>
        <dbReference type="Proteomes" id="UP000663499"/>
    </source>
</evidence>
<keyword evidence="4" id="KW-0862">Zinc</keyword>
<proteinExistence type="inferred from homology"/>
<evidence type="ECO:0000256" key="3">
    <source>
        <dbReference type="ARBA" id="ARBA00022723"/>
    </source>
</evidence>
<dbReference type="SUPFAM" id="SSF53213">
    <property type="entry name" value="LigB-like"/>
    <property type="match status" value="1"/>
</dbReference>
<evidence type="ECO:0000256" key="1">
    <source>
        <dbReference type="ARBA" id="ARBA00001947"/>
    </source>
</evidence>
<keyword evidence="7" id="KW-0223">Dioxygenase</keyword>
<protein>
    <submittedName>
        <fullName evidence="7">Dioxygenase</fullName>
    </submittedName>
</protein>
<reference evidence="7" key="1">
    <citation type="submission" date="2021-03" db="EMBL/GenBank/DDBJ databases">
        <title>Alkalibacter marinus sp. nov., isolated from tidal flat sediment.</title>
        <authorList>
            <person name="Namirimu T."/>
            <person name="Yang J.-A."/>
            <person name="Yang S.-H."/>
            <person name="Kim Y.-J."/>
            <person name="Kwon K.K."/>
        </authorList>
    </citation>
    <scope>NUCLEOTIDE SEQUENCE</scope>
    <source>
        <strain evidence="7">ES005</strain>
    </source>
</reference>
<gene>
    <name evidence="7" type="ORF">J0B03_10620</name>
</gene>
<dbReference type="InterPro" id="IPR014436">
    <property type="entry name" value="Extradiol_dOase_DODA"/>
</dbReference>
<dbReference type="Gene3D" id="3.40.830.10">
    <property type="entry name" value="LigB-like"/>
    <property type="match status" value="1"/>
</dbReference>